<comment type="caution">
    <text evidence="1">The sequence shown here is derived from an EMBL/GenBank/DDBJ whole genome shotgun (WGS) entry which is preliminary data.</text>
</comment>
<dbReference type="Proteomes" id="UP001476798">
    <property type="component" value="Unassembled WGS sequence"/>
</dbReference>
<evidence type="ECO:0000313" key="1">
    <source>
        <dbReference type="EMBL" id="MEQ2167389.1"/>
    </source>
</evidence>
<sequence length="104" mass="11416">MDWGVGIIESIAARPPCSFLSRRNHERNDPCWRDILLVSPLSPKTAPSSSRRTDTRGCHLFCACLPSPTFTFWSASAFSDASCELIVMPTGCKIVKQFPAPSGE</sequence>
<protein>
    <submittedName>
        <fullName evidence="1">Uncharacterized protein</fullName>
    </submittedName>
</protein>
<dbReference type="EMBL" id="JAHRIO010030132">
    <property type="protein sequence ID" value="MEQ2167389.1"/>
    <property type="molecule type" value="Genomic_DNA"/>
</dbReference>
<reference evidence="1 2" key="1">
    <citation type="submission" date="2021-06" db="EMBL/GenBank/DDBJ databases">
        <authorList>
            <person name="Palmer J.M."/>
        </authorList>
    </citation>
    <scope>NUCLEOTIDE SEQUENCE [LARGE SCALE GENOMIC DNA]</scope>
    <source>
        <strain evidence="1 2">GA_2019</strain>
        <tissue evidence="1">Muscle</tissue>
    </source>
</reference>
<name>A0ABV0N7L8_9TELE</name>
<organism evidence="1 2">
    <name type="scientific">Goodea atripinnis</name>
    <dbReference type="NCBI Taxonomy" id="208336"/>
    <lineage>
        <taxon>Eukaryota</taxon>
        <taxon>Metazoa</taxon>
        <taxon>Chordata</taxon>
        <taxon>Craniata</taxon>
        <taxon>Vertebrata</taxon>
        <taxon>Euteleostomi</taxon>
        <taxon>Actinopterygii</taxon>
        <taxon>Neopterygii</taxon>
        <taxon>Teleostei</taxon>
        <taxon>Neoteleostei</taxon>
        <taxon>Acanthomorphata</taxon>
        <taxon>Ovalentaria</taxon>
        <taxon>Atherinomorphae</taxon>
        <taxon>Cyprinodontiformes</taxon>
        <taxon>Goodeidae</taxon>
        <taxon>Goodea</taxon>
    </lineage>
</organism>
<keyword evidence="2" id="KW-1185">Reference proteome</keyword>
<proteinExistence type="predicted"/>
<accession>A0ABV0N7L8</accession>
<gene>
    <name evidence="1" type="ORF">GOODEAATRI_003694</name>
</gene>
<evidence type="ECO:0000313" key="2">
    <source>
        <dbReference type="Proteomes" id="UP001476798"/>
    </source>
</evidence>